<feature type="binding site" evidence="22">
    <location>
        <position position="800"/>
    </location>
    <ligand>
        <name>ATP</name>
        <dbReference type="ChEBI" id="CHEBI:30616"/>
    </ligand>
</feature>
<evidence type="ECO:0000256" key="8">
    <source>
        <dbReference type="ARBA" id="ARBA00022614"/>
    </source>
</evidence>
<dbReference type="SMART" id="SM00220">
    <property type="entry name" value="S_TKc"/>
    <property type="match status" value="1"/>
</dbReference>
<dbReference type="AlphaFoldDB" id="D8SCE8"/>
<comment type="subcellular location">
    <subcellularLocation>
        <location evidence="1">Cell membrane</location>
        <topology evidence="1">Single-pass type I membrane protein</topology>
    </subcellularLocation>
</comment>
<keyword evidence="4" id="KW-0217">Developmental protein</keyword>
<keyword evidence="13 22" id="KW-0547">Nucleotide-binding</keyword>
<evidence type="ECO:0000256" key="18">
    <source>
        <dbReference type="ARBA" id="ARBA00023170"/>
    </source>
</evidence>
<evidence type="ECO:0000256" key="24">
    <source>
        <dbReference type="SAM" id="SignalP"/>
    </source>
</evidence>
<evidence type="ECO:0000256" key="23">
    <source>
        <dbReference type="SAM" id="Phobius"/>
    </source>
</evidence>
<dbReference type="GO" id="GO:0004674">
    <property type="term" value="F:protein serine/threonine kinase activity"/>
    <property type="evidence" value="ECO:0007669"/>
    <property type="project" value="UniProtKB-KW"/>
</dbReference>
<dbReference type="FunFam" id="3.30.200.20:FF:000260">
    <property type="entry name" value="LRR receptor-like serine/threonine-protein kinase RPK2"/>
    <property type="match status" value="1"/>
</dbReference>
<evidence type="ECO:0000256" key="19">
    <source>
        <dbReference type="ARBA" id="ARBA00023180"/>
    </source>
</evidence>
<dbReference type="FunFam" id="3.80.10.10:FF:000041">
    <property type="entry name" value="LRR receptor-like serine/threonine-protein kinase ERECTA"/>
    <property type="match status" value="1"/>
</dbReference>
<gene>
    <name evidence="26" type="ORF">SELMODRAFT_113765</name>
</gene>
<evidence type="ECO:0000256" key="1">
    <source>
        <dbReference type="ARBA" id="ARBA00004251"/>
    </source>
</evidence>
<keyword evidence="17 23" id="KW-0472">Membrane</keyword>
<dbReference type="FunFam" id="3.80.10.10:FF:000383">
    <property type="entry name" value="Leucine-rich repeat receptor protein kinase EMS1"/>
    <property type="match status" value="1"/>
</dbReference>
<dbReference type="STRING" id="88036.D8SCE8"/>
<evidence type="ECO:0000256" key="20">
    <source>
        <dbReference type="ARBA" id="ARBA00047899"/>
    </source>
</evidence>
<evidence type="ECO:0000256" key="14">
    <source>
        <dbReference type="ARBA" id="ARBA00022777"/>
    </source>
</evidence>
<keyword evidence="14" id="KW-0418">Kinase</keyword>
<keyword evidence="19" id="KW-0325">Glycoprotein</keyword>
<dbReference type="PROSITE" id="PS00108">
    <property type="entry name" value="PROTEIN_KINASE_ST"/>
    <property type="match status" value="1"/>
</dbReference>
<dbReference type="Gene3D" id="3.80.10.10">
    <property type="entry name" value="Ribonuclease Inhibitor"/>
    <property type="match status" value="4"/>
</dbReference>
<dbReference type="InterPro" id="IPR008271">
    <property type="entry name" value="Ser/Thr_kinase_AS"/>
</dbReference>
<keyword evidence="9" id="KW-0808">Transferase</keyword>
<evidence type="ECO:0000259" key="25">
    <source>
        <dbReference type="PROSITE" id="PS50011"/>
    </source>
</evidence>
<dbReference type="InterPro" id="IPR032675">
    <property type="entry name" value="LRR_dom_sf"/>
</dbReference>
<dbReference type="SUPFAM" id="SSF52047">
    <property type="entry name" value="RNI-like"/>
    <property type="match status" value="1"/>
</dbReference>
<dbReference type="GO" id="GO:0009414">
    <property type="term" value="P:response to water deprivation"/>
    <property type="evidence" value="ECO:0007669"/>
    <property type="project" value="UniProtKB-ARBA"/>
</dbReference>
<dbReference type="SUPFAM" id="SSF52058">
    <property type="entry name" value="L domain-like"/>
    <property type="match status" value="1"/>
</dbReference>
<keyword evidence="8" id="KW-0433">Leucine-rich repeat</keyword>
<keyword evidence="11 24" id="KW-0732">Signal</keyword>
<dbReference type="Pfam" id="PF00069">
    <property type="entry name" value="Pkinase"/>
    <property type="match status" value="1"/>
</dbReference>
<dbReference type="CDD" id="cd14066">
    <property type="entry name" value="STKc_IRAK"/>
    <property type="match status" value="1"/>
</dbReference>
<dbReference type="eggNOG" id="ENOG502QSHG">
    <property type="taxonomic scope" value="Eukaryota"/>
</dbReference>
<keyword evidence="7" id="KW-0597">Phosphoprotein</keyword>
<dbReference type="Pfam" id="PF00560">
    <property type="entry name" value="LRR_1"/>
    <property type="match status" value="8"/>
</dbReference>
<dbReference type="InterPro" id="IPR001611">
    <property type="entry name" value="Leu-rich_rpt"/>
</dbReference>
<dbReference type="InterPro" id="IPR013210">
    <property type="entry name" value="LRR_N_plant-typ"/>
</dbReference>
<evidence type="ECO:0000256" key="12">
    <source>
        <dbReference type="ARBA" id="ARBA00022737"/>
    </source>
</evidence>
<evidence type="ECO:0000313" key="26">
    <source>
        <dbReference type="EMBL" id="EFJ17694.1"/>
    </source>
</evidence>
<evidence type="ECO:0000256" key="7">
    <source>
        <dbReference type="ARBA" id="ARBA00022553"/>
    </source>
</evidence>
<dbReference type="Gramene" id="EFJ17694">
    <property type="protein sequence ID" value="EFJ17694"/>
    <property type="gene ID" value="SELMODRAFT_113765"/>
</dbReference>
<keyword evidence="12" id="KW-0677">Repeat</keyword>
<dbReference type="InterPro" id="IPR017441">
    <property type="entry name" value="Protein_kinase_ATP_BS"/>
</dbReference>
<dbReference type="InterPro" id="IPR003591">
    <property type="entry name" value="Leu-rich_rpt_typical-subtyp"/>
</dbReference>
<dbReference type="KEGG" id="smo:SELMODRAFT_113765"/>
<comment type="catalytic activity">
    <reaction evidence="20">
        <text>L-threonyl-[protein] + ATP = O-phospho-L-threonyl-[protein] + ADP + H(+)</text>
        <dbReference type="Rhea" id="RHEA:46608"/>
        <dbReference type="Rhea" id="RHEA-COMP:11060"/>
        <dbReference type="Rhea" id="RHEA-COMP:11605"/>
        <dbReference type="ChEBI" id="CHEBI:15378"/>
        <dbReference type="ChEBI" id="CHEBI:30013"/>
        <dbReference type="ChEBI" id="CHEBI:30616"/>
        <dbReference type="ChEBI" id="CHEBI:61977"/>
        <dbReference type="ChEBI" id="CHEBI:456216"/>
        <dbReference type="EC" id="2.7.11.1"/>
    </reaction>
</comment>
<evidence type="ECO:0000256" key="11">
    <source>
        <dbReference type="ARBA" id="ARBA00022729"/>
    </source>
</evidence>
<evidence type="ECO:0000256" key="13">
    <source>
        <dbReference type="ARBA" id="ARBA00022741"/>
    </source>
</evidence>
<accession>D8SCE8</accession>
<evidence type="ECO:0000256" key="2">
    <source>
        <dbReference type="ARBA" id="ARBA00008684"/>
    </source>
</evidence>
<dbReference type="FunFam" id="1.10.510.10:FF:000192">
    <property type="entry name" value="LRR receptor-like serine/threonine-protein kinase RPK2"/>
    <property type="match status" value="1"/>
</dbReference>
<dbReference type="InParanoid" id="D8SCE8"/>
<keyword evidence="10 23" id="KW-0812">Transmembrane</keyword>
<feature type="domain" description="Protein kinase" evidence="25">
    <location>
        <begin position="772"/>
        <end position="1054"/>
    </location>
</feature>
<evidence type="ECO:0000256" key="21">
    <source>
        <dbReference type="ARBA" id="ARBA00048679"/>
    </source>
</evidence>
<feature type="transmembrane region" description="Helical" evidence="23">
    <location>
        <begin position="705"/>
        <end position="730"/>
    </location>
</feature>
<dbReference type="GO" id="GO:0009409">
    <property type="term" value="P:response to cold"/>
    <property type="evidence" value="ECO:0007669"/>
    <property type="project" value="UniProtKB-ARBA"/>
</dbReference>
<dbReference type="GO" id="GO:0005524">
    <property type="term" value="F:ATP binding"/>
    <property type="evidence" value="ECO:0007669"/>
    <property type="project" value="UniProtKB-UniRule"/>
</dbReference>
<evidence type="ECO:0000313" key="27">
    <source>
        <dbReference type="Proteomes" id="UP000001514"/>
    </source>
</evidence>
<comment type="catalytic activity">
    <reaction evidence="21">
        <text>L-seryl-[protein] + ATP = O-phospho-L-seryl-[protein] + ADP + H(+)</text>
        <dbReference type="Rhea" id="RHEA:17989"/>
        <dbReference type="Rhea" id="RHEA-COMP:9863"/>
        <dbReference type="Rhea" id="RHEA-COMP:11604"/>
        <dbReference type="ChEBI" id="CHEBI:15378"/>
        <dbReference type="ChEBI" id="CHEBI:29999"/>
        <dbReference type="ChEBI" id="CHEBI:30616"/>
        <dbReference type="ChEBI" id="CHEBI:83421"/>
        <dbReference type="ChEBI" id="CHEBI:456216"/>
        <dbReference type="EC" id="2.7.11.1"/>
    </reaction>
</comment>
<dbReference type="Pfam" id="PF13855">
    <property type="entry name" value="LRR_8"/>
    <property type="match status" value="1"/>
</dbReference>
<dbReference type="Gene3D" id="3.30.200.20">
    <property type="entry name" value="Phosphorylase Kinase, domain 1"/>
    <property type="match status" value="1"/>
</dbReference>
<dbReference type="PROSITE" id="PS00107">
    <property type="entry name" value="PROTEIN_KINASE_ATP"/>
    <property type="match status" value="1"/>
</dbReference>
<evidence type="ECO:0000256" key="15">
    <source>
        <dbReference type="ARBA" id="ARBA00022840"/>
    </source>
</evidence>
<feature type="chain" id="PRO_5003122598" description="non-specific serine/threonine protein kinase" evidence="24">
    <location>
        <begin position="20"/>
        <end position="1054"/>
    </location>
</feature>
<evidence type="ECO:0000256" key="5">
    <source>
        <dbReference type="ARBA" id="ARBA00022475"/>
    </source>
</evidence>
<keyword evidence="6" id="KW-0723">Serine/threonine-protein kinase</keyword>
<dbReference type="GO" id="GO:0009945">
    <property type="term" value="P:radial axis specification"/>
    <property type="evidence" value="ECO:0007669"/>
    <property type="project" value="UniProtKB-ARBA"/>
</dbReference>
<keyword evidence="15 22" id="KW-0067">ATP-binding</keyword>
<feature type="signal peptide" evidence="24">
    <location>
        <begin position="1"/>
        <end position="19"/>
    </location>
</feature>
<dbReference type="PROSITE" id="PS50011">
    <property type="entry name" value="PROTEIN_KINASE_DOM"/>
    <property type="match status" value="1"/>
</dbReference>
<dbReference type="Proteomes" id="UP000001514">
    <property type="component" value="Unassembled WGS sequence"/>
</dbReference>
<dbReference type="OMA" id="TWTENSG"/>
<dbReference type="InterPro" id="IPR050647">
    <property type="entry name" value="Plant_LRR-RLKs"/>
</dbReference>
<dbReference type="FunFam" id="3.80.10.10:FF:000275">
    <property type="entry name" value="Leucine-rich repeat receptor-like protein kinase"/>
    <property type="match status" value="1"/>
</dbReference>
<protein>
    <recommendedName>
        <fullName evidence="3">non-specific serine/threonine protein kinase</fullName>
        <ecNumber evidence="3">2.7.11.1</ecNumber>
    </recommendedName>
</protein>
<evidence type="ECO:0000256" key="16">
    <source>
        <dbReference type="ARBA" id="ARBA00022989"/>
    </source>
</evidence>
<dbReference type="PANTHER" id="PTHR48056:SF63">
    <property type="entry name" value="PROTEIN KINASE DOMAIN-CONTAINING PROTEIN"/>
    <property type="match status" value="1"/>
</dbReference>
<evidence type="ECO:0000256" key="10">
    <source>
        <dbReference type="ARBA" id="ARBA00022692"/>
    </source>
</evidence>
<evidence type="ECO:0000256" key="17">
    <source>
        <dbReference type="ARBA" id="ARBA00023136"/>
    </source>
</evidence>
<dbReference type="InterPro" id="IPR000719">
    <property type="entry name" value="Prot_kinase_dom"/>
</dbReference>
<proteinExistence type="inferred from homology"/>
<organism evidence="27">
    <name type="scientific">Selaginella moellendorffii</name>
    <name type="common">Spikemoss</name>
    <dbReference type="NCBI Taxonomy" id="88036"/>
    <lineage>
        <taxon>Eukaryota</taxon>
        <taxon>Viridiplantae</taxon>
        <taxon>Streptophyta</taxon>
        <taxon>Embryophyta</taxon>
        <taxon>Tracheophyta</taxon>
        <taxon>Lycopodiopsida</taxon>
        <taxon>Selaginellales</taxon>
        <taxon>Selaginellaceae</taxon>
        <taxon>Selaginella</taxon>
    </lineage>
</organism>
<reference evidence="26 27" key="1">
    <citation type="journal article" date="2011" name="Science">
        <title>The Selaginella genome identifies genetic changes associated with the evolution of vascular plants.</title>
        <authorList>
            <person name="Banks J.A."/>
            <person name="Nishiyama T."/>
            <person name="Hasebe M."/>
            <person name="Bowman J.L."/>
            <person name="Gribskov M."/>
            <person name="dePamphilis C."/>
            <person name="Albert V.A."/>
            <person name="Aono N."/>
            <person name="Aoyama T."/>
            <person name="Ambrose B.A."/>
            <person name="Ashton N.W."/>
            <person name="Axtell M.J."/>
            <person name="Barker E."/>
            <person name="Barker M.S."/>
            <person name="Bennetzen J.L."/>
            <person name="Bonawitz N.D."/>
            <person name="Chapple C."/>
            <person name="Cheng C."/>
            <person name="Correa L.G."/>
            <person name="Dacre M."/>
            <person name="DeBarry J."/>
            <person name="Dreyer I."/>
            <person name="Elias M."/>
            <person name="Engstrom E.M."/>
            <person name="Estelle M."/>
            <person name="Feng L."/>
            <person name="Finet C."/>
            <person name="Floyd S.K."/>
            <person name="Frommer W.B."/>
            <person name="Fujita T."/>
            <person name="Gramzow L."/>
            <person name="Gutensohn M."/>
            <person name="Harholt J."/>
            <person name="Hattori M."/>
            <person name="Heyl A."/>
            <person name="Hirai T."/>
            <person name="Hiwatashi Y."/>
            <person name="Ishikawa M."/>
            <person name="Iwata M."/>
            <person name="Karol K.G."/>
            <person name="Koehler B."/>
            <person name="Kolukisaoglu U."/>
            <person name="Kubo M."/>
            <person name="Kurata T."/>
            <person name="Lalonde S."/>
            <person name="Li K."/>
            <person name="Li Y."/>
            <person name="Litt A."/>
            <person name="Lyons E."/>
            <person name="Manning G."/>
            <person name="Maruyama T."/>
            <person name="Michael T.P."/>
            <person name="Mikami K."/>
            <person name="Miyazaki S."/>
            <person name="Morinaga S."/>
            <person name="Murata T."/>
            <person name="Mueller-Roeber B."/>
            <person name="Nelson D.R."/>
            <person name="Obara M."/>
            <person name="Oguri Y."/>
            <person name="Olmstead R.G."/>
            <person name="Onodera N."/>
            <person name="Petersen B.L."/>
            <person name="Pils B."/>
            <person name="Prigge M."/>
            <person name="Rensing S.A."/>
            <person name="Riano-Pachon D.M."/>
            <person name="Roberts A.W."/>
            <person name="Sato Y."/>
            <person name="Scheller H.V."/>
            <person name="Schulz B."/>
            <person name="Schulz C."/>
            <person name="Shakirov E.V."/>
            <person name="Shibagaki N."/>
            <person name="Shinohara N."/>
            <person name="Shippen D.E."/>
            <person name="Soerensen I."/>
            <person name="Sotooka R."/>
            <person name="Sugimoto N."/>
            <person name="Sugita M."/>
            <person name="Sumikawa N."/>
            <person name="Tanurdzic M."/>
            <person name="Theissen G."/>
            <person name="Ulvskov P."/>
            <person name="Wakazuki S."/>
            <person name="Weng J.K."/>
            <person name="Willats W.W."/>
            <person name="Wipf D."/>
            <person name="Wolf P.G."/>
            <person name="Yang L."/>
            <person name="Zimmer A.D."/>
            <person name="Zhu Q."/>
            <person name="Mitros T."/>
            <person name="Hellsten U."/>
            <person name="Loque D."/>
            <person name="Otillar R."/>
            <person name="Salamov A."/>
            <person name="Schmutz J."/>
            <person name="Shapiro H."/>
            <person name="Lindquist E."/>
            <person name="Lucas S."/>
            <person name="Rokhsar D."/>
            <person name="Grigoriev I.V."/>
        </authorList>
    </citation>
    <scope>NUCLEOTIDE SEQUENCE [LARGE SCALE GENOMIC DNA]</scope>
</reference>
<evidence type="ECO:0000256" key="22">
    <source>
        <dbReference type="PROSITE-ProRule" id="PRU10141"/>
    </source>
</evidence>
<evidence type="ECO:0000256" key="4">
    <source>
        <dbReference type="ARBA" id="ARBA00022473"/>
    </source>
</evidence>
<dbReference type="HOGENOM" id="CLU_000288_22_0_1"/>
<keyword evidence="27" id="KW-1185">Reference proteome</keyword>
<sequence length="1054" mass="113017">MSWFLWLLLLAASLTPSLAQLSGDGIALLAVKKALDPSDALSGWNAGSVDPCLWAGVSCAQDRRVTSLNLTGAFLGTCSSSHSDSWENLRKLQVLSLQENSFSGGIPAELGALSSLEVLDLEGNLLDGPIPPAIASCRSLVHISLGRNKLSGGIPASLGGLSRLRHLSLTSNQLSSVIPPGLQGLCGTLEYLDLGSNFFIRGIPPWLGNCSKLQVLVLESNYLQGFIPSELGRLGMLQVLDVSMNRLTGQVPAALGDCLELSFLVLTHPSSCVSPFNCTTGDGVRGVDKAEFNQFDGPLPSSISKLPKLQVLWAPHAALTGGIPDGWGACERLRSLNLAGNSFTGDFPQGLGKCSSLTYLDLSLNRLEAQLPPQLPTSCMIVFNVSRNSLSGDVLPRRSIECNDTQEPVVYPSFCSGRPFCGKRRSETCLSSGLIVVHDISGNNFSGPVPAPLIGDELLEQEPVYELLMSENRLAGNIPSSFFAFCGRFKAFMANLSDNQISGELSGQDIGGCKSLVQFSASNNLIEEALPKELGTLGNLSLLDLSRNRLSGSIPGELGELQMLTSLFLANNSLVGDIPEKLGQASSLSLLDLSGNTLNGTIPSSLANLSHLEYLLLNNNDFSGTIPPVLSDITSLVAVNLAFNNFSGSVPSSGSWVGMCDKEHFQGNPYLKPCPTSLAAFGPGYMEENLDPVAAPQDPPAGGGLSVVVIVAITSGCAVAVVLLVLVLLVQCTKQRVPRPPGNRGGRKEVVIFTNIGFRFTYENVVRATGNFSVDYLIGNGGFGATYKAEMMPGLVVAVKRLSIGRFQGVQQFDTEIRTLGRIQHSNLVKLIGYHASEGEMFLIYNYFPRGNLESFIHNRSRGEISWAVVHRIAMGIAEALAYLHDECQPRVLHRDIKPSNILLDNNLTAFLADFGLARLLGASETHATTDVAGTFGYVAPEYAMTCRVSDKADVYSYGVVLLELLSGKKALDPAFSDYGHGFTIVGWACLLIGQGRAHEVFIVELWEMGPEAFLLETLKLAVMCTVDSLTVRPTMRQVVDRLRHMDQSSLPFS</sequence>
<dbReference type="FunCoup" id="D8SCE8">
    <property type="interactions" value="1955"/>
</dbReference>
<dbReference type="InterPro" id="IPR011009">
    <property type="entry name" value="Kinase-like_dom_sf"/>
</dbReference>
<comment type="similarity">
    <text evidence="2">Belongs to the protein kinase superfamily. Ser/Thr protein kinase family.</text>
</comment>
<dbReference type="SMART" id="SM00369">
    <property type="entry name" value="LRR_TYP"/>
    <property type="match status" value="7"/>
</dbReference>
<keyword evidence="5" id="KW-1003">Cell membrane</keyword>
<dbReference type="GO" id="GO:0005886">
    <property type="term" value="C:plasma membrane"/>
    <property type="evidence" value="ECO:0007669"/>
    <property type="project" value="UniProtKB-SubCell"/>
</dbReference>
<dbReference type="Gene3D" id="1.10.510.10">
    <property type="entry name" value="Transferase(Phosphotransferase) domain 1"/>
    <property type="match status" value="1"/>
</dbReference>
<dbReference type="FunFam" id="3.80.10.10:FF:000095">
    <property type="entry name" value="LRR receptor-like serine/threonine-protein kinase GSO1"/>
    <property type="match status" value="1"/>
</dbReference>
<dbReference type="Pfam" id="PF08263">
    <property type="entry name" value="LRRNT_2"/>
    <property type="match status" value="1"/>
</dbReference>
<dbReference type="SUPFAM" id="SSF56112">
    <property type="entry name" value="Protein kinase-like (PK-like)"/>
    <property type="match status" value="1"/>
</dbReference>
<dbReference type="EMBL" id="GL377612">
    <property type="protein sequence ID" value="EFJ17694.1"/>
    <property type="molecule type" value="Genomic_DNA"/>
</dbReference>
<evidence type="ECO:0000256" key="3">
    <source>
        <dbReference type="ARBA" id="ARBA00012513"/>
    </source>
</evidence>
<keyword evidence="18" id="KW-0675">Receptor</keyword>
<evidence type="ECO:0000256" key="6">
    <source>
        <dbReference type="ARBA" id="ARBA00022527"/>
    </source>
</evidence>
<dbReference type="EC" id="2.7.11.1" evidence="3"/>
<dbReference type="PANTHER" id="PTHR48056">
    <property type="entry name" value="LRR RECEPTOR-LIKE SERINE/THREONINE-PROTEIN KINASE-RELATED"/>
    <property type="match status" value="1"/>
</dbReference>
<keyword evidence="16 23" id="KW-1133">Transmembrane helix</keyword>
<name>D8SCE8_SELML</name>
<evidence type="ECO:0000256" key="9">
    <source>
        <dbReference type="ARBA" id="ARBA00022679"/>
    </source>
</evidence>